<dbReference type="PROSITE" id="PS51085">
    <property type="entry name" value="2FE2S_FER_2"/>
    <property type="match status" value="1"/>
</dbReference>
<evidence type="ECO:0000256" key="3">
    <source>
        <dbReference type="ARBA" id="ARBA00022723"/>
    </source>
</evidence>
<dbReference type="InterPro" id="IPR036010">
    <property type="entry name" value="2Fe-2S_ferredoxin-like_sf"/>
</dbReference>
<dbReference type="Pfam" id="PF00111">
    <property type="entry name" value="Fer2"/>
    <property type="match status" value="1"/>
</dbReference>
<evidence type="ECO:0000256" key="6">
    <source>
        <dbReference type="ARBA" id="ARBA00034078"/>
    </source>
</evidence>
<evidence type="ECO:0000256" key="2">
    <source>
        <dbReference type="ARBA" id="ARBA00022714"/>
    </source>
</evidence>
<dbReference type="PANTHER" id="PTHR23426:SF65">
    <property type="entry name" value="FERREDOXIN-2, MITOCHONDRIAL"/>
    <property type="match status" value="1"/>
</dbReference>
<protein>
    <submittedName>
        <fullName evidence="8">(2Fe-2S) ferredoxin</fullName>
    </submittedName>
</protein>
<dbReference type="RefSeq" id="WP_284256707.1">
    <property type="nucleotide sequence ID" value="NZ_BSOS01000009.1"/>
</dbReference>
<comment type="similarity">
    <text evidence="1">Belongs to the adrenodoxin/putidaredoxin family.</text>
</comment>
<proteinExistence type="inferred from homology"/>
<feature type="domain" description="2Fe-2S ferredoxin-type" evidence="7">
    <location>
        <begin position="2"/>
        <end position="105"/>
    </location>
</feature>
<keyword evidence="3" id="KW-0479">Metal-binding</keyword>
<reference evidence="9" key="1">
    <citation type="journal article" date="2019" name="Int. J. Syst. Evol. Microbiol.">
        <title>The Global Catalogue of Microorganisms (GCM) 10K type strain sequencing project: providing services to taxonomists for standard genome sequencing and annotation.</title>
        <authorList>
            <consortium name="The Broad Institute Genomics Platform"/>
            <consortium name="The Broad Institute Genome Sequencing Center for Infectious Disease"/>
            <person name="Wu L."/>
            <person name="Ma J."/>
        </authorList>
    </citation>
    <scope>NUCLEOTIDE SEQUENCE [LARGE SCALE GENOMIC DNA]</scope>
    <source>
        <strain evidence="9">NBRC 112502</strain>
    </source>
</reference>
<keyword evidence="4" id="KW-0408">Iron</keyword>
<name>A0ABQ6A7R9_9PROT</name>
<evidence type="ECO:0000256" key="4">
    <source>
        <dbReference type="ARBA" id="ARBA00023004"/>
    </source>
</evidence>
<organism evidence="8 9">
    <name type="scientific">Acidocella aquatica</name>
    <dbReference type="NCBI Taxonomy" id="1922313"/>
    <lineage>
        <taxon>Bacteria</taxon>
        <taxon>Pseudomonadati</taxon>
        <taxon>Pseudomonadota</taxon>
        <taxon>Alphaproteobacteria</taxon>
        <taxon>Acetobacterales</taxon>
        <taxon>Acidocellaceae</taxon>
        <taxon>Acidocella</taxon>
    </lineage>
</organism>
<evidence type="ECO:0000313" key="9">
    <source>
        <dbReference type="Proteomes" id="UP001156641"/>
    </source>
</evidence>
<dbReference type="InterPro" id="IPR001055">
    <property type="entry name" value="Adrenodoxin-like"/>
</dbReference>
<dbReference type="PRINTS" id="PR00355">
    <property type="entry name" value="ADRENODOXIN"/>
</dbReference>
<accession>A0ABQ6A7R9</accession>
<evidence type="ECO:0000313" key="8">
    <source>
        <dbReference type="EMBL" id="GLR66110.1"/>
    </source>
</evidence>
<dbReference type="Gene3D" id="3.10.20.30">
    <property type="match status" value="1"/>
</dbReference>
<evidence type="ECO:0000256" key="1">
    <source>
        <dbReference type="ARBA" id="ARBA00010914"/>
    </source>
</evidence>
<dbReference type="PANTHER" id="PTHR23426">
    <property type="entry name" value="FERREDOXIN/ADRENODOXIN"/>
    <property type="match status" value="1"/>
</dbReference>
<keyword evidence="2" id="KW-0001">2Fe-2S</keyword>
<keyword evidence="5" id="KW-0411">Iron-sulfur</keyword>
<dbReference type="InterPro" id="IPR001041">
    <property type="entry name" value="2Fe-2S_ferredoxin-type"/>
</dbReference>
<gene>
    <name evidence="8" type="ORF">GCM10010909_07880</name>
</gene>
<comment type="caution">
    <text evidence="8">The sequence shown here is derived from an EMBL/GenBank/DDBJ whole genome shotgun (WGS) entry which is preliminary data.</text>
</comment>
<dbReference type="CDD" id="cd00207">
    <property type="entry name" value="fer2"/>
    <property type="match status" value="1"/>
</dbReference>
<comment type="cofactor">
    <cofactor evidence="6">
        <name>[2Fe-2S] cluster</name>
        <dbReference type="ChEBI" id="CHEBI:190135"/>
    </cofactor>
</comment>
<dbReference type="InterPro" id="IPR012675">
    <property type="entry name" value="Beta-grasp_dom_sf"/>
</dbReference>
<evidence type="ECO:0000259" key="7">
    <source>
        <dbReference type="PROSITE" id="PS51085"/>
    </source>
</evidence>
<dbReference type="SUPFAM" id="SSF54292">
    <property type="entry name" value="2Fe-2S ferredoxin-like"/>
    <property type="match status" value="1"/>
</dbReference>
<dbReference type="Proteomes" id="UP001156641">
    <property type="component" value="Unassembled WGS sequence"/>
</dbReference>
<keyword evidence="9" id="KW-1185">Reference proteome</keyword>
<sequence length="106" mass="10920">MVKITFVDNSGASQIVDAQPGVSLMRAAVDNGVNGISADCGGACACATCQVYVADEWFAKTGAPAEDEQAMLGFTNSVRGNSRLSCQITLTAALDGMVVTTPEQQT</sequence>
<evidence type="ECO:0000256" key="5">
    <source>
        <dbReference type="ARBA" id="ARBA00023014"/>
    </source>
</evidence>
<dbReference type="EMBL" id="BSOS01000009">
    <property type="protein sequence ID" value="GLR66110.1"/>
    <property type="molecule type" value="Genomic_DNA"/>
</dbReference>